<sequence length="138" mass="14909">MLAVVIDRLVGQIALKSSCNSTLCTILKSRDRNITLCSHVQIWDKSGMLKLSGTVAVITSDGRMIVGTLKGFDQTINLILDESHERVFSSSQGVEQVVLGLYIVRGDNVAVIGEIDEETDSALDLGNIRAEPLNSVAH</sequence>
<reference evidence="1" key="2">
    <citation type="submission" date="2025-08" db="UniProtKB">
        <authorList>
            <consortium name="Ensembl"/>
        </authorList>
    </citation>
    <scope>IDENTIFICATION</scope>
</reference>
<dbReference type="Ensembl" id="ENSOART00020065663.1">
    <property type="protein sequence ID" value="ENSOARP00020036953.1"/>
    <property type="gene ID" value="ENSOARG00020040916.1"/>
</dbReference>
<accession>A0AC11D103</accession>
<protein>
    <submittedName>
        <fullName evidence="1">LSM8 homolog, U6 small nuclear RNA associated</fullName>
    </submittedName>
</protein>
<proteinExistence type="predicted"/>
<reference evidence="1" key="1">
    <citation type="submission" date="2020-11" db="EMBL/GenBank/DDBJ databases">
        <authorList>
            <person name="Davenport K.M."/>
            <person name="Bickhart D.M."/>
            <person name="Smith T.P.L."/>
            <person name="Murdoch B.M."/>
            <person name="Rosen B.D."/>
        </authorList>
    </citation>
    <scope>NUCLEOTIDE SEQUENCE [LARGE SCALE GENOMIC DNA]</scope>
    <source>
        <strain evidence="1">OAR_USU_Benz2616</strain>
    </source>
</reference>
<reference evidence="1" key="3">
    <citation type="submission" date="2025-09" db="UniProtKB">
        <authorList>
            <consortium name="Ensembl"/>
        </authorList>
    </citation>
    <scope>IDENTIFICATION</scope>
</reference>
<organism evidence="1">
    <name type="scientific">Ovis aries</name>
    <name type="common">Sheep</name>
    <dbReference type="NCBI Taxonomy" id="9940"/>
    <lineage>
        <taxon>Eukaryota</taxon>
        <taxon>Metazoa</taxon>
        <taxon>Chordata</taxon>
        <taxon>Craniata</taxon>
        <taxon>Vertebrata</taxon>
        <taxon>Euteleostomi</taxon>
        <taxon>Mammalia</taxon>
        <taxon>Eutheria</taxon>
        <taxon>Laurasiatheria</taxon>
        <taxon>Artiodactyla</taxon>
        <taxon>Ruminantia</taxon>
        <taxon>Pecora</taxon>
        <taxon>Bovidae</taxon>
        <taxon>Caprinae</taxon>
        <taxon>Ovis</taxon>
    </lineage>
</organism>
<name>A0AC11D103_SHEEP</name>
<gene>
    <name evidence="1" type="primary">LSM8</name>
</gene>
<evidence type="ECO:0000313" key="1">
    <source>
        <dbReference type="Ensembl" id="ENSOARP00020036953.1"/>
    </source>
</evidence>